<name>A0AAE8XDE2_9RHAB</name>
<reference evidence="1" key="2">
    <citation type="submission" date="2021-01" db="EMBL/GenBank/DDBJ databases">
        <authorList>
            <person name="Luo D."/>
            <person name="Zhou Z."/>
            <person name="Ge X."/>
            <person name="Shi Z."/>
            <person name="Bourhy H."/>
            <person name="Marc G."/>
            <person name="Dacheux L."/>
        </authorList>
    </citation>
    <scope>NUCLEOTIDE SEQUENCE</scope>
    <source>
        <strain evidence="1">9717RCA</strain>
    </source>
</reference>
<accession>A0AAE8XDE2</accession>
<sequence>MRKAEEAILILEECTDLSCHQHPEEVHLLNLFKWGKLMFHQILEKIYQIWFGVMSRLMRKFFRTHTGTRIMREELTSRIRNRYQEEA</sequence>
<protein>
    <submittedName>
        <fullName evidence="1">Uncharacterized protein</fullName>
    </submittedName>
</protein>
<evidence type="ECO:0000313" key="1">
    <source>
        <dbReference type="EMBL" id="UAU42881.1"/>
    </source>
</evidence>
<evidence type="ECO:0000313" key="2">
    <source>
        <dbReference type="Proteomes" id="UP000830425"/>
    </source>
</evidence>
<dbReference type="Proteomes" id="UP000830425">
    <property type="component" value="Segment"/>
</dbReference>
<organism evidence="1 2">
    <name type="scientific">Kolongo virus</name>
    <dbReference type="NCBI Taxonomy" id="380436"/>
    <lineage>
        <taxon>Viruses</taxon>
        <taxon>Riboviria</taxon>
        <taxon>Orthornavirae</taxon>
        <taxon>Negarnaviricota</taxon>
        <taxon>Haploviricotina</taxon>
        <taxon>Monjiviricetes</taxon>
        <taxon>Mononegavirales</taxon>
        <taxon>Rhabdoviridae</taxon>
        <taxon>Alpharhabdovirinae</taxon>
        <taxon>Sunrhavirus</taxon>
        <taxon>Sunrhavirus kolongo</taxon>
    </lineage>
</organism>
<dbReference type="RefSeq" id="YP_010801015.1">
    <property type="nucleotide sequence ID" value="NC_076935.1"/>
</dbReference>
<dbReference type="KEGG" id="vg:80539691"/>
<keyword evidence="2" id="KW-1185">Reference proteome</keyword>
<proteinExistence type="predicted"/>
<reference evidence="1" key="1">
    <citation type="journal article" date="2021" name="Viruses">
        <title>Genome Characterization of Bird-Related Rhabdoviruses Circulating in Africa.</title>
        <authorList>
            <person name="Luo D.-S."/>
            <person name="Zhou Z.-J."/>
            <person name="Ge X.-Y."/>
            <person name="Bourhy H."/>
            <person name="Shi Z.-L."/>
            <person name="Grandadam M."/>
            <person name="Dacheux L."/>
        </authorList>
    </citation>
    <scope>NUCLEOTIDE SEQUENCE</scope>
    <source>
        <strain evidence="1">9717RCA</strain>
    </source>
</reference>
<dbReference type="GeneID" id="80539691"/>
<gene>
    <name evidence="1" type="primary">C (U1)</name>
</gene>
<dbReference type="EMBL" id="MW491757">
    <property type="protein sequence ID" value="UAU42881.1"/>
    <property type="molecule type" value="Viral_cRNA"/>
</dbReference>